<accession>A0A9W8TLH9</accession>
<proteinExistence type="predicted"/>
<comment type="caution">
    <text evidence="1">The sequence shown here is derived from an EMBL/GenBank/DDBJ whole genome shotgun (WGS) entry which is preliminary data.</text>
</comment>
<sequence>MCQKLQKVTYSCGHRIKILRGEALFCLFAGDDRFHILNYLYAQREKECPRCKVVQQMIEEGNVQPRAELQQVVEKKYAKTTAAKLEAEAKNLIDKVHDAFYNLTEDEINQLNVLVKERITFYFQPGNMKPDSTDMTSRIKPTLLLAILELPVVFDRAELIRFFGDLWFNDSSIKSEREYRELLRISWRAGPAYAKTLYHSLNGRPISLGSDEVTEETTVE</sequence>
<reference evidence="1" key="1">
    <citation type="submission" date="2022-07" db="EMBL/GenBank/DDBJ databases">
        <title>Genome Sequence of Xylaria arbuscula.</title>
        <authorList>
            <person name="Buettner E."/>
        </authorList>
    </citation>
    <scope>NUCLEOTIDE SEQUENCE</scope>
    <source>
        <strain evidence="1">VT107</strain>
    </source>
</reference>
<dbReference type="AlphaFoldDB" id="A0A9W8TLH9"/>
<evidence type="ECO:0000313" key="2">
    <source>
        <dbReference type="Proteomes" id="UP001148614"/>
    </source>
</evidence>
<dbReference type="VEuPathDB" id="FungiDB:F4678DRAFT_477797"/>
<organism evidence="1 2">
    <name type="scientific">Xylaria arbuscula</name>
    <dbReference type="NCBI Taxonomy" id="114810"/>
    <lineage>
        <taxon>Eukaryota</taxon>
        <taxon>Fungi</taxon>
        <taxon>Dikarya</taxon>
        <taxon>Ascomycota</taxon>
        <taxon>Pezizomycotina</taxon>
        <taxon>Sordariomycetes</taxon>
        <taxon>Xylariomycetidae</taxon>
        <taxon>Xylariales</taxon>
        <taxon>Xylariaceae</taxon>
        <taxon>Xylaria</taxon>
    </lineage>
</organism>
<name>A0A9W8TLH9_9PEZI</name>
<keyword evidence="2" id="KW-1185">Reference proteome</keyword>
<evidence type="ECO:0000313" key="1">
    <source>
        <dbReference type="EMBL" id="KAJ3572911.1"/>
    </source>
</evidence>
<dbReference type="Proteomes" id="UP001148614">
    <property type="component" value="Unassembled WGS sequence"/>
</dbReference>
<protein>
    <submittedName>
        <fullName evidence="1">Uncharacterized protein</fullName>
    </submittedName>
</protein>
<gene>
    <name evidence="1" type="ORF">NPX13_g4891</name>
</gene>
<dbReference type="EMBL" id="JANPWZ010000727">
    <property type="protein sequence ID" value="KAJ3572911.1"/>
    <property type="molecule type" value="Genomic_DNA"/>
</dbReference>